<accession>S7PCT8</accession>
<sequence>MPFVSLEETYSARKTQETLPPHPLSSAEPAFQGLGSTHPPGKANASIVTEIQQQQLEIHD</sequence>
<name>S7PCT8_MYOBR</name>
<gene>
    <name evidence="2" type="ORF">D623_10034004</name>
</gene>
<proteinExistence type="predicted"/>
<dbReference type="Proteomes" id="UP000052978">
    <property type="component" value="Unassembled WGS sequence"/>
</dbReference>
<dbReference type="AlphaFoldDB" id="S7PCT8"/>
<evidence type="ECO:0000313" key="3">
    <source>
        <dbReference type="Proteomes" id="UP000052978"/>
    </source>
</evidence>
<dbReference type="EMBL" id="KE161857">
    <property type="protein sequence ID" value="EPQ05702.1"/>
    <property type="molecule type" value="Genomic_DNA"/>
</dbReference>
<keyword evidence="3" id="KW-1185">Reference proteome</keyword>
<organism evidence="2 3">
    <name type="scientific">Myotis brandtii</name>
    <name type="common">Brandt's bat</name>
    <dbReference type="NCBI Taxonomy" id="109478"/>
    <lineage>
        <taxon>Eukaryota</taxon>
        <taxon>Metazoa</taxon>
        <taxon>Chordata</taxon>
        <taxon>Craniata</taxon>
        <taxon>Vertebrata</taxon>
        <taxon>Euteleostomi</taxon>
        <taxon>Mammalia</taxon>
        <taxon>Eutheria</taxon>
        <taxon>Laurasiatheria</taxon>
        <taxon>Chiroptera</taxon>
        <taxon>Yangochiroptera</taxon>
        <taxon>Vespertilionidae</taxon>
        <taxon>Myotis</taxon>
    </lineage>
</organism>
<evidence type="ECO:0000256" key="1">
    <source>
        <dbReference type="SAM" id="MobiDB-lite"/>
    </source>
</evidence>
<feature type="region of interest" description="Disordered" evidence="1">
    <location>
        <begin position="1"/>
        <end position="43"/>
    </location>
</feature>
<protein>
    <submittedName>
        <fullName evidence="2">Uncharacterized protein</fullName>
    </submittedName>
</protein>
<evidence type="ECO:0000313" key="2">
    <source>
        <dbReference type="EMBL" id="EPQ05702.1"/>
    </source>
</evidence>
<reference evidence="2 3" key="1">
    <citation type="journal article" date="2013" name="Nat. Commun.">
        <title>Genome analysis reveals insights into physiology and longevity of the Brandt's bat Myotis brandtii.</title>
        <authorList>
            <person name="Seim I."/>
            <person name="Fang X."/>
            <person name="Xiong Z."/>
            <person name="Lobanov A.V."/>
            <person name="Huang Z."/>
            <person name="Ma S."/>
            <person name="Feng Y."/>
            <person name="Turanov A.A."/>
            <person name="Zhu Y."/>
            <person name="Lenz T.L."/>
            <person name="Gerashchenko M.V."/>
            <person name="Fan D."/>
            <person name="Hee Yim S."/>
            <person name="Yao X."/>
            <person name="Jordan D."/>
            <person name="Xiong Y."/>
            <person name="Ma Y."/>
            <person name="Lyapunov A.N."/>
            <person name="Chen G."/>
            <person name="Kulakova O.I."/>
            <person name="Sun Y."/>
            <person name="Lee S.G."/>
            <person name="Bronson R.T."/>
            <person name="Moskalev A.A."/>
            <person name="Sunyaev S.R."/>
            <person name="Zhang G."/>
            <person name="Krogh A."/>
            <person name="Wang J."/>
            <person name="Gladyshev V.N."/>
        </authorList>
    </citation>
    <scope>NUCLEOTIDE SEQUENCE [LARGE SCALE GENOMIC DNA]</scope>
</reference>